<evidence type="ECO:0000313" key="9">
    <source>
        <dbReference type="RefSeq" id="XP_022092545.1"/>
    </source>
</evidence>
<keyword evidence="4 6" id="KW-0472">Membrane</keyword>
<feature type="region of interest" description="Disordered" evidence="5">
    <location>
        <begin position="1"/>
        <end position="41"/>
    </location>
</feature>
<feature type="region of interest" description="Disordered" evidence="5">
    <location>
        <begin position="544"/>
        <end position="581"/>
    </location>
</feature>
<evidence type="ECO:0000256" key="2">
    <source>
        <dbReference type="ARBA" id="ARBA00022692"/>
    </source>
</evidence>
<dbReference type="KEGG" id="aplc:110980291"/>
<dbReference type="Proteomes" id="UP000694845">
    <property type="component" value="Unplaced"/>
</dbReference>
<keyword evidence="2 6" id="KW-0812">Transmembrane</keyword>
<proteinExistence type="predicted"/>
<feature type="region of interest" description="Disordered" evidence="5">
    <location>
        <begin position="660"/>
        <end position="698"/>
    </location>
</feature>
<dbReference type="AlphaFoldDB" id="A0A8B7YJF8"/>
<dbReference type="OMA" id="GDGHMDC"/>
<feature type="region of interest" description="Disordered" evidence="5">
    <location>
        <begin position="773"/>
        <end position="800"/>
    </location>
</feature>
<sequence length="1223" mass="133814">MGSFFNGGTHRKPRYERLPLDTFSRKDSTRTTRLDDDPDEENLLFDFGEGGSQNGRLLPPAKNGYDSEEEIEFYKDTHRSRYRQPRLSYSSSRCCLVCLLAALVIVVLLFSALYMMGPTTKSTTGWTSSTFEYATETAIRLYDVNQDGIQDVILGAATTSSLRDVKNEVEFCKKVNMTYPCAGLIMALDGRNGTRLWTIHTRVEVFAIQCGKLDINGDGHMDCIAAGRMGTLHGIDPINGSVLWSADPGVTNLHFNFFQGQVVPDLDQDGVPDYVVTHGGDTRFSDKELDRPAGRLLLLSGKTGRSLGRYLSLPDNHETYSAITLYTRPNGAIFLLFGSGGETISGSLWAISLRDLYCYVMSMPTCSADQLFHVSPLQKKGYDEHWGTPIQTLQSGAMEILRSGSSKGVTVPTELVDMNNDGVDDLVVFMYNSTIAILDGVNLGVIWSTGKRFAEFETYSNLAPGYFNDDDTIDLMVHLSEGKWPKFISSCVYILDGRDGKVLWSLKTPSFSPIMSSPLTLQSYGRKDAFLFWVQGLDAKIGDAEGPELPQPAGHGMGPDETGDGSEESLASPGRPRRHGDEMVPEKLCLLSLDVLRADLLIVDRNLALEPLRLASADAFKYNYTLTEEDRLMMEEDLYHHGKPGAVETVPPDMHGILSSQSPPTTTKTNTHSAVTEEDLARHNLHRYSTTPGGAVTTPKSLRLRTDAVTKPEGLETTTDAITTPEGEESVTVMSTSEVLEVTTFPKYDKDAVFETSTPAPTYSVSDVETMSTVQPTTSIGDTKPSTVQPKDNDRSTSTEYITPMSANSERAPHRTSETTAVDGVQSTFETTDTPTTESITIRPTDLLNLNARLKMTTESSDLTTGRESSTEEITTNQSKLDTGGMNTNRSVSRSSSSNAPSILPTVTEIATPPPDVISQDSGHDTQVGNRTNQPLVLDAGTPGSVTNVASSTAVESTAQHTTAQHPTSPEIMVTARPTTSSPIAINLPVNPSRNKSDADLEKMEVVPVNQNTTSKTETSHMQASKDANNDLVTNSTLPNIQITNEIQTFVDVTEYVTEPGTASTDQDTLPEQESQDMPYQTKGETTEAGKSRRRREIPTGDLCTVYIPSLLGTGVIGDLDNDGSLDYIYAETHMAQLMDEGLSYISSKLRLRVHRLVLDSAIKRQDWLRPAQAQPTLSEGLSSAEVDTDEVGEHFRFLPAEKQSWNSYMGKGADGQFKKSTR</sequence>
<dbReference type="OrthoDB" id="567787at2759"/>
<reference evidence="9" key="1">
    <citation type="submission" date="2025-08" db="UniProtKB">
        <authorList>
            <consortium name="RefSeq"/>
        </authorList>
    </citation>
    <scope>IDENTIFICATION</scope>
</reference>
<feature type="domain" description="FAM234A/B beta-propeller" evidence="7">
    <location>
        <begin position="134"/>
        <end position="535"/>
    </location>
</feature>
<organism evidence="8 9">
    <name type="scientific">Acanthaster planci</name>
    <name type="common">Crown-of-thorns starfish</name>
    <dbReference type="NCBI Taxonomy" id="133434"/>
    <lineage>
        <taxon>Eukaryota</taxon>
        <taxon>Metazoa</taxon>
        <taxon>Echinodermata</taxon>
        <taxon>Eleutherozoa</taxon>
        <taxon>Asterozoa</taxon>
        <taxon>Asteroidea</taxon>
        <taxon>Valvatacea</taxon>
        <taxon>Valvatida</taxon>
        <taxon>Acanthasteridae</taxon>
        <taxon>Acanthaster</taxon>
    </lineage>
</organism>
<dbReference type="GeneID" id="110980291"/>
<dbReference type="InterPro" id="IPR045232">
    <property type="entry name" value="FAM234"/>
</dbReference>
<evidence type="ECO:0000313" key="8">
    <source>
        <dbReference type="Proteomes" id="UP000694845"/>
    </source>
</evidence>
<feature type="compositionally biased region" description="Polar residues" evidence="5">
    <location>
        <begin position="773"/>
        <end position="790"/>
    </location>
</feature>
<feature type="transmembrane region" description="Helical" evidence="6">
    <location>
        <begin position="94"/>
        <end position="116"/>
    </location>
</feature>
<dbReference type="Gene3D" id="2.130.10.10">
    <property type="entry name" value="YVTN repeat-like/Quinoprotein amine dehydrogenase"/>
    <property type="match status" value="1"/>
</dbReference>
<evidence type="ECO:0000256" key="4">
    <source>
        <dbReference type="ARBA" id="ARBA00023136"/>
    </source>
</evidence>
<dbReference type="InterPro" id="IPR055409">
    <property type="entry name" value="Beta-prop_FAM234A_B"/>
</dbReference>
<dbReference type="InterPro" id="IPR015943">
    <property type="entry name" value="WD40/YVTN_repeat-like_dom_sf"/>
</dbReference>
<evidence type="ECO:0000256" key="5">
    <source>
        <dbReference type="SAM" id="MobiDB-lite"/>
    </source>
</evidence>
<feature type="region of interest" description="Disordered" evidence="5">
    <location>
        <begin position="858"/>
        <end position="902"/>
    </location>
</feature>
<evidence type="ECO:0000256" key="1">
    <source>
        <dbReference type="ARBA" id="ARBA00004167"/>
    </source>
</evidence>
<dbReference type="PANTHER" id="PTHR21419:SF30">
    <property type="entry name" value="IG-LIKE DOMAIN-CONTAINING PROTEIN"/>
    <property type="match status" value="1"/>
</dbReference>
<feature type="compositionally biased region" description="Polar residues" evidence="5">
    <location>
        <begin position="858"/>
        <end position="889"/>
    </location>
</feature>
<gene>
    <name evidence="9" type="primary">LOC110980291</name>
</gene>
<evidence type="ECO:0000256" key="6">
    <source>
        <dbReference type="SAM" id="Phobius"/>
    </source>
</evidence>
<feature type="compositionally biased region" description="Polar residues" evidence="5">
    <location>
        <begin position="660"/>
        <end position="674"/>
    </location>
</feature>
<accession>A0A8B7YJF8</accession>
<protein>
    <submittedName>
        <fullName evidence="9">Uncharacterized protein LOC110980291</fullName>
    </submittedName>
</protein>
<dbReference type="PANTHER" id="PTHR21419">
    <property type="match status" value="1"/>
</dbReference>
<feature type="region of interest" description="Disordered" evidence="5">
    <location>
        <begin position="1060"/>
        <end position="1096"/>
    </location>
</feature>
<comment type="subcellular location">
    <subcellularLocation>
        <location evidence="1">Membrane</location>
        <topology evidence="1">Single-pass membrane protein</topology>
    </subcellularLocation>
</comment>
<feature type="compositionally biased region" description="Basic and acidic residues" evidence="5">
    <location>
        <begin position="15"/>
        <end position="35"/>
    </location>
</feature>
<dbReference type="GO" id="GO:0016020">
    <property type="term" value="C:membrane"/>
    <property type="evidence" value="ECO:0007669"/>
    <property type="project" value="UniProtKB-SubCell"/>
</dbReference>
<evidence type="ECO:0000256" key="3">
    <source>
        <dbReference type="ARBA" id="ARBA00022989"/>
    </source>
</evidence>
<keyword evidence="8" id="KW-1185">Reference proteome</keyword>
<evidence type="ECO:0000259" key="7">
    <source>
        <dbReference type="Pfam" id="PF23727"/>
    </source>
</evidence>
<dbReference type="SUPFAM" id="SSF69318">
    <property type="entry name" value="Integrin alpha N-terminal domain"/>
    <property type="match status" value="1"/>
</dbReference>
<dbReference type="RefSeq" id="XP_022092545.1">
    <property type="nucleotide sequence ID" value="XM_022236853.1"/>
</dbReference>
<keyword evidence="3 6" id="KW-1133">Transmembrane helix</keyword>
<name>A0A8B7YJF8_ACAPL</name>
<dbReference type="Pfam" id="PF23727">
    <property type="entry name" value="Beta-prop_FAM234A_B"/>
    <property type="match status" value="1"/>
</dbReference>
<dbReference type="InterPro" id="IPR028994">
    <property type="entry name" value="Integrin_alpha_N"/>
</dbReference>